<dbReference type="EMBL" id="QXED01000005">
    <property type="protein sequence ID" value="RIV21201.1"/>
    <property type="molecule type" value="Genomic_DNA"/>
</dbReference>
<keyword evidence="2" id="KW-1185">Reference proteome</keyword>
<organism evidence="1 2">
    <name type="scientific">Fibrisoma montanum</name>
    <dbReference type="NCBI Taxonomy" id="2305895"/>
    <lineage>
        <taxon>Bacteria</taxon>
        <taxon>Pseudomonadati</taxon>
        <taxon>Bacteroidota</taxon>
        <taxon>Cytophagia</taxon>
        <taxon>Cytophagales</taxon>
        <taxon>Spirosomataceae</taxon>
        <taxon>Fibrisoma</taxon>
    </lineage>
</organism>
<protein>
    <submittedName>
        <fullName evidence="1">Uncharacterized protein</fullName>
    </submittedName>
</protein>
<proteinExistence type="predicted"/>
<evidence type="ECO:0000313" key="2">
    <source>
        <dbReference type="Proteomes" id="UP000283523"/>
    </source>
</evidence>
<dbReference type="Proteomes" id="UP000283523">
    <property type="component" value="Unassembled WGS sequence"/>
</dbReference>
<sequence>MLPYIAIHYNGIRPTFAYMASPEAARLYLSQLLTNRQADANDLLTIVRAIDDQIVYFGRRNNTVDKLKPGATESSFSFARLWQSIRKRVRQ</sequence>
<dbReference type="OrthoDB" id="962698at2"/>
<reference evidence="1 2" key="1">
    <citation type="submission" date="2018-08" db="EMBL/GenBank/DDBJ databases">
        <title>Fibrisoma montanum sp. nov., isolated from Danxia mountain soil.</title>
        <authorList>
            <person name="Huang Y."/>
        </authorList>
    </citation>
    <scope>NUCLEOTIDE SEQUENCE [LARGE SCALE GENOMIC DNA]</scope>
    <source>
        <strain evidence="1 2">HYT19</strain>
    </source>
</reference>
<name>A0A418M5T2_9BACT</name>
<dbReference type="RefSeq" id="WP_119668992.1">
    <property type="nucleotide sequence ID" value="NZ_QXED01000005.1"/>
</dbReference>
<dbReference type="AlphaFoldDB" id="A0A418M5T2"/>
<comment type="caution">
    <text evidence="1">The sequence shown here is derived from an EMBL/GenBank/DDBJ whole genome shotgun (WGS) entry which is preliminary data.</text>
</comment>
<accession>A0A418M5T2</accession>
<gene>
    <name evidence="1" type="ORF">DYU11_17395</name>
</gene>
<evidence type="ECO:0000313" key="1">
    <source>
        <dbReference type="EMBL" id="RIV21201.1"/>
    </source>
</evidence>